<comment type="caution">
    <text evidence="1">The sequence shown here is derived from an EMBL/GenBank/DDBJ whole genome shotgun (WGS) entry which is preliminary data.</text>
</comment>
<protein>
    <submittedName>
        <fullName evidence="1">Uncharacterized protein</fullName>
    </submittedName>
</protein>
<evidence type="ECO:0000313" key="2">
    <source>
        <dbReference type="Proteomes" id="UP001165960"/>
    </source>
</evidence>
<reference evidence="1" key="1">
    <citation type="submission" date="2022-04" db="EMBL/GenBank/DDBJ databases">
        <title>Genome of the entomopathogenic fungus Entomophthora muscae.</title>
        <authorList>
            <person name="Elya C."/>
            <person name="Lovett B.R."/>
            <person name="Lee E."/>
            <person name="Macias A.M."/>
            <person name="Hajek A.E."/>
            <person name="De Bivort B.L."/>
            <person name="Kasson M.T."/>
            <person name="De Fine Licht H.H."/>
            <person name="Stajich J.E."/>
        </authorList>
    </citation>
    <scope>NUCLEOTIDE SEQUENCE</scope>
    <source>
        <strain evidence="1">Berkeley</strain>
    </source>
</reference>
<evidence type="ECO:0000313" key="1">
    <source>
        <dbReference type="EMBL" id="KAJ9074201.1"/>
    </source>
</evidence>
<organism evidence="1 2">
    <name type="scientific">Entomophthora muscae</name>
    <dbReference type="NCBI Taxonomy" id="34485"/>
    <lineage>
        <taxon>Eukaryota</taxon>
        <taxon>Fungi</taxon>
        <taxon>Fungi incertae sedis</taxon>
        <taxon>Zoopagomycota</taxon>
        <taxon>Entomophthoromycotina</taxon>
        <taxon>Entomophthoromycetes</taxon>
        <taxon>Entomophthorales</taxon>
        <taxon>Entomophthoraceae</taxon>
        <taxon>Entomophthora</taxon>
    </lineage>
</organism>
<sequence length="217" mass="24088">MFLYLLNLNLNDLHALVYNLAPLWARPYTLSNKFKVFCEQTLPICALCSALGHREALCPTIIAGVQAAEQDTPKEHQNSETTGSQSNALVALAWGTMAEYAVVKKITYCQKKAHDKAQNLFQPQSIKETECAQEEAPQPMQTPAHETQAAYDNVVDEPMEITELAVQELMANLAQENLLQSQTQDTPNQEQAPLAQDNGRPRRKVQTKLAAVTKLSP</sequence>
<accession>A0ACC2TIK5</accession>
<name>A0ACC2TIK5_9FUNG</name>
<proteinExistence type="predicted"/>
<dbReference type="Proteomes" id="UP001165960">
    <property type="component" value="Unassembled WGS sequence"/>
</dbReference>
<keyword evidence="2" id="KW-1185">Reference proteome</keyword>
<dbReference type="EMBL" id="QTSX02002867">
    <property type="protein sequence ID" value="KAJ9074201.1"/>
    <property type="molecule type" value="Genomic_DNA"/>
</dbReference>
<gene>
    <name evidence="1" type="ORF">DSO57_1008729</name>
</gene>